<sequence>MNTFSEKQRQFYNSSAKKYDNRSFGVYQRANRNHYKKIEKILSIVKKYIPKKILEVGTGTGIHAQWLLKKTKGKISYWGIDISEEMLKASKERIKNIPILTKPVFKCVDANKLPFKNNFFDMVFCSGTLHHMDQPRQVVKEMARVLKTGGKMVIIEPNRNFPLNFIAGIIDPIERNILKFSRNNFKIWADGLIKINKLENFNYTPPAPKLFFRFYDFIDNLFKTIPLIKDFSIMIYMEGTK</sequence>
<evidence type="ECO:0000259" key="1">
    <source>
        <dbReference type="Pfam" id="PF08241"/>
    </source>
</evidence>
<dbReference type="Gene3D" id="3.40.50.150">
    <property type="entry name" value="Vaccinia Virus protein VP39"/>
    <property type="match status" value="1"/>
</dbReference>
<reference evidence="2 3" key="1">
    <citation type="journal article" date="2015" name="Nature">
        <title>rRNA introns, odd ribosomes, and small enigmatic genomes across a large radiation of phyla.</title>
        <authorList>
            <person name="Brown C.T."/>
            <person name="Hug L.A."/>
            <person name="Thomas B.C."/>
            <person name="Sharon I."/>
            <person name="Castelle C.J."/>
            <person name="Singh A."/>
            <person name="Wilkins M.J."/>
            <person name="Williams K.H."/>
            <person name="Banfield J.F."/>
        </authorList>
    </citation>
    <scope>NUCLEOTIDE SEQUENCE [LARGE SCALE GENOMIC DNA]</scope>
</reference>
<comment type="caution">
    <text evidence="2">The sequence shown here is derived from an EMBL/GenBank/DDBJ whole genome shotgun (WGS) entry which is preliminary data.</text>
</comment>
<gene>
    <name evidence="2" type="ORF">UR38_C0001G0125</name>
</gene>
<organism evidence="2 3">
    <name type="scientific">Candidatus Woesebacteria bacterium GW2011_GWA2_33_28</name>
    <dbReference type="NCBI Taxonomy" id="1618561"/>
    <lineage>
        <taxon>Bacteria</taxon>
        <taxon>Candidatus Woeseibacteriota</taxon>
    </lineage>
</organism>
<evidence type="ECO:0000313" key="2">
    <source>
        <dbReference type="EMBL" id="KKP48329.1"/>
    </source>
</evidence>
<dbReference type="SUPFAM" id="SSF53335">
    <property type="entry name" value="S-adenosyl-L-methionine-dependent methyltransferases"/>
    <property type="match status" value="1"/>
</dbReference>
<dbReference type="Pfam" id="PF08241">
    <property type="entry name" value="Methyltransf_11"/>
    <property type="match status" value="1"/>
</dbReference>
<proteinExistence type="predicted"/>
<dbReference type="GO" id="GO:0032259">
    <property type="term" value="P:methylation"/>
    <property type="evidence" value="ECO:0007669"/>
    <property type="project" value="UniProtKB-KW"/>
</dbReference>
<dbReference type="EMBL" id="LBOZ01000001">
    <property type="protein sequence ID" value="KKP48329.1"/>
    <property type="molecule type" value="Genomic_DNA"/>
</dbReference>
<evidence type="ECO:0000313" key="3">
    <source>
        <dbReference type="Proteomes" id="UP000033995"/>
    </source>
</evidence>
<dbReference type="InterPro" id="IPR029063">
    <property type="entry name" value="SAM-dependent_MTases_sf"/>
</dbReference>
<dbReference type="PANTHER" id="PTHR43591:SF110">
    <property type="entry name" value="RHODANESE DOMAIN-CONTAINING PROTEIN"/>
    <property type="match status" value="1"/>
</dbReference>
<feature type="domain" description="Methyltransferase type 11" evidence="1">
    <location>
        <begin position="54"/>
        <end position="154"/>
    </location>
</feature>
<protein>
    <submittedName>
        <fullName evidence="2">Methylase involved in ubiquinone/menaquinone biosynthesis</fullName>
    </submittedName>
</protein>
<dbReference type="InterPro" id="IPR013216">
    <property type="entry name" value="Methyltransf_11"/>
</dbReference>
<dbReference type="GO" id="GO:0008757">
    <property type="term" value="F:S-adenosylmethionine-dependent methyltransferase activity"/>
    <property type="evidence" value="ECO:0007669"/>
    <property type="project" value="InterPro"/>
</dbReference>
<keyword evidence="2" id="KW-0808">Transferase</keyword>
<keyword evidence="2" id="KW-0830">Ubiquinone</keyword>
<dbReference type="CDD" id="cd02440">
    <property type="entry name" value="AdoMet_MTases"/>
    <property type="match status" value="1"/>
</dbReference>
<dbReference type="PANTHER" id="PTHR43591">
    <property type="entry name" value="METHYLTRANSFERASE"/>
    <property type="match status" value="1"/>
</dbReference>
<accession>A0A0F9ZVS2</accession>
<keyword evidence="2" id="KW-0489">Methyltransferase</keyword>
<dbReference type="AlphaFoldDB" id="A0A0F9ZVS2"/>
<name>A0A0F9ZVS2_9BACT</name>
<dbReference type="Proteomes" id="UP000033995">
    <property type="component" value="Unassembled WGS sequence"/>
</dbReference>